<reference evidence="13 14" key="1">
    <citation type="submission" date="2019-02" db="EMBL/GenBank/DDBJ databases">
        <title>Deep-cultivation of Planctomycetes and their phenomic and genomic characterization uncovers novel biology.</title>
        <authorList>
            <person name="Wiegand S."/>
            <person name="Jogler M."/>
            <person name="Boedeker C."/>
            <person name="Pinto D."/>
            <person name="Vollmers J."/>
            <person name="Rivas-Marin E."/>
            <person name="Kohn T."/>
            <person name="Peeters S.H."/>
            <person name="Heuer A."/>
            <person name="Rast P."/>
            <person name="Oberbeckmann S."/>
            <person name="Bunk B."/>
            <person name="Jeske O."/>
            <person name="Meyerdierks A."/>
            <person name="Storesund J.E."/>
            <person name="Kallscheuer N."/>
            <person name="Luecker S."/>
            <person name="Lage O.M."/>
            <person name="Pohl T."/>
            <person name="Merkel B.J."/>
            <person name="Hornburger P."/>
            <person name="Mueller R.-W."/>
            <person name="Bruemmer F."/>
            <person name="Labrenz M."/>
            <person name="Spormann A.M."/>
            <person name="Op den Camp H."/>
            <person name="Overmann J."/>
            <person name="Amann R."/>
            <person name="Jetten M.S.M."/>
            <person name="Mascher T."/>
            <person name="Medema M.H."/>
            <person name="Devos D.P."/>
            <person name="Kaster A.-K."/>
            <person name="Ovreas L."/>
            <person name="Rohde M."/>
            <person name="Galperin M.Y."/>
            <person name="Jogler C."/>
        </authorList>
    </citation>
    <scope>NUCLEOTIDE SEQUENCE [LARGE SCALE GENOMIC DNA]</scope>
    <source>
        <strain evidence="13 14">V22</strain>
    </source>
</reference>
<dbReference type="Gene3D" id="3.40.50.2000">
    <property type="entry name" value="Glycogen Phosphorylase B"/>
    <property type="match status" value="2"/>
</dbReference>
<keyword evidence="7 10" id="KW-0472">Membrane</keyword>
<dbReference type="KEGG" id="chya:V22_25500"/>
<keyword evidence="14" id="KW-1185">Reference proteome</keyword>
<dbReference type="PANTHER" id="PTHR21015">
    <property type="entry name" value="UDP-N-ACETYLGLUCOSAMINE--N-ACETYLMURAMYL-(PENTAPEPTIDE) PYROPHOSPHORYL-UNDECAPRENOL N-ACETYLGLUCOSAMINE TRANSFERASE 1"/>
    <property type="match status" value="1"/>
</dbReference>
<keyword evidence="3 10" id="KW-0328">Glycosyltransferase</keyword>
<evidence type="ECO:0000256" key="3">
    <source>
        <dbReference type="ARBA" id="ARBA00022676"/>
    </source>
</evidence>
<evidence type="ECO:0000256" key="4">
    <source>
        <dbReference type="ARBA" id="ARBA00022679"/>
    </source>
</evidence>
<dbReference type="GO" id="GO:0051991">
    <property type="term" value="F:UDP-N-acetyl-D-glucosamine:N-acetylmuramoyl-L-alanyl-D-glutamyl-meso-2,6-diaminopimelyl-D-alanyl-D-alanine-diphosphoundecaprenol 4-beta-N-acetylglucosaminlytransferase activity"/>
    <property type="evidence" value="ECO:0007669"/>
    <property type="project" value="RHEA"/>
</dbReference>
<name>A0A517TA96_9PLAN</name>
<dbReference type="EC" id="2.4.1.227" evidence="10"/>
<evidence type="ECO:0000259" key="11">
    <source>
        <dbReference type="Pfam" id="PF03033"/>
    </source>
</evidence>
<keyword evidence="1 10" id="KW-1003">Cell membrane</keyword>
<feature type="domain" description="Glycosyl transferase family 28 C-terminal" evidence="12">
    <location>
        <begin position="198"/>
        <end position="357"/>
    </location>
</feature>
<feature type="binding site" evidence="10">
    <location>
        <position position="181"/>
    </location>
    <ligand>
        <name>UDP-N-acetyl-alpha-D-glucosamine</name>
        <dbReference type="ChEBI" id="CHEBI:57705"/>
    </ligand>
</feature>
<dbReference type="GO" id="GO:0005975">
    <property type="term" value="P:carbohydrate metabolic process"/>
    <property type="evidence" value="ECO:0007669"/>
    <property type="project" value="InterPro"/>
</dbReference>
<dbReference type="GO" id="GO:0008360">
    <property type="term" value="P:regulation of cell shape"/>
    <property type="evidence" value="ECO:0007669"/>
    <property type="project" value="UniProtKB-KW"/>
</dbReference>
<comment type="pathway">
    <text evidence="10">Cell wall biogenesis; peptidoglycan biosynthesis.</text>
</comment>
<dbReference type="GO" id="GO:0050511">
    <property type="term" value="F:undecaprenyldiphospho-muramoylpentapeptide beta-N-acetylglucosaminyltransferase activity"/>
    <property type="evidence" value="ECO:0007669"/>
    <property type="project" value="UniProtKB-UniRule"/>
</dbReference>
<dbReference type="OrthoDB" id="9808936at2"/>
<dbReference type="GO" id="GO:0071555">
    <property type="term" value="P:cell wall organization"/>
    <property type="evidence" value="ECO:0007669"/>
    <property type="project" value="UniProtKB-KW"/>
</dbReference>
<feature type="binding site" evidence="10">
    <location>
        <begin position="26"/>
        <end position="28"/>
    </location>
    <ligand>
        <name>UDP-N-acetyl-alpha-D-glucosamine</name>
        <dbReference type="ChEBI" id="CHEBI:57705"/>
    </ligand>
</feature>
<dbReference type="HAMAP" id="MF_00033">
    <property type="entry name" value="MurG"/>
    <property type="match status" value="1"/>
</dbReference>
<organism evidence="13 14">
    <name type="scientific">Calycomorphotria hydatis</name>
    <dbReference type="NCBI Taxonomy" id="2528027"/>
    <lineage>
        <taxon>Bacteria</taxon>
        <taxon>Pseudomonadati</taxon>
        <taxon>Planctomycetota</taxon>
        <taxon>Planctomycetia</taxon>
        <taxon>Planctomycetales</taxon>
        <taxon>Planctomycetaceae</taxon>
        <taxon>Calycomorphotria</taxon>
    </lineage>
</organism>
<evidence type="ECO:0000256" key="7">
    <source>
        <dbReference type="ARBA" id="ARBA00023136"/>
    </source>
</evidence>
<sequence length="383" mass="41744">MFEPVLQLQPRSETIPRTFLFAGGGSGGHLMPGLAVAEELERRFGDVRIVFVGSGRPIEKTILDATPYEHIALPVEPSTMLRRNPVRFLTNTWNSVQAARSILTDTWPEVVIGVGGFASVPMVLAASTLRIPRILLEQNSVSGRATSWLSRTANTVCLSYAEAQAGLRSGARCVVTGNPVRRTIAELANTPIESNRNVILILGGSQGAMGVNQLATSALIPLRNRLAGWTIVHQTGQQEEVTVKSLYRDHGIKAEVRSYFNDLPKHYARAAFAITRAGATTLAELACASVPAICIPYPNSVRQHQRKNALRLEQLGATCRVEDRSDVRREETVAELTLHIDRLLTDHTQRQHMAAAMRTDALPHAAAAVVAEIEGCLRSREAA</sequence>
<evidence type="ECO:0000256" key="1">
    <source>
        <dbReference type="ARBA" id="ARBA00022475"/>
    </source>
</evidence>
<dbReference type="SUPFAM" id="SSF53756">
    <property type="entry name" value="UDP-Glycosyltransferase/glycogen phosphorylase"/>
    <property type="match status" value="1"/>
</dbReference>
<evidence type="ECO:0000256" key="5">
    <source>
        <dbReference type="ARBA" id="ARBA00022960"/>
    </source>
</evidence>
<dbReference type="GO" id="GO:0009252">
    <property type="term" value="P:peptidoglycan biosynthetic process"/>
    <property type="evidence" value="ECO:0007669"/>
    <property type="project" value="UniProtKB-UniRule"/>
</dbReference>
<evidence type="ECO:0000259" key="12">
    <source>
        <dbReference type="Pfam" id="PF04101"/>
    </source>
</evidence>
<dbReference type="Pfam" id="PF04101">
    <property type="entry name" value="Glyco_tran_28_C"/>
    <property type="match status" value="1"/>
</dbReference>
<comment type="catalytic activity">
    <reaction evidence="10">
        <text>di-trans,octa-cis-undecaprenyl diphospho-N-acetyl-alpha-D-muramoyl-L-alanyl-D-glutamyl-meso-2,6-diaminopimeloyl-D-alanyl-D-alanine + UDP-N-acetyl-alpha-D-glucosamine = di-trans,octa-cis-undecaprenyl diphospho-[N-acetyl-alpha-D-glucosaminyl-(1-&gt;4)]-N-acetyl-alpha-D-muramoyl-L-alanyl-D-glutamyl-meso-2,6-diaminopimeloyl-D-alanyl-D-alanine + UDP + H(+)</text>
        <dbReference type="Rhea" id="RHEA:31227"/>
        <dbReference type="ChEBI" id="CHEBI:15378"/>
        <dbReference type="ChEBI" id="CHEBI:57705"/>
        <dbReference type="ChEBI" id="CHEBI:58223"/>
        <dbReference type="ChEBI" id="CHEBI:61387"/>
        <dbReference type="ChEBI" id="CHEBI:61388"/>
        <dbReference type="EC" id="2.4.1.227"/>
    </reaction>
</comment>
<evidence type="ECO:0000256" key="9">
    <source>
        <dbReference type="ARBA" id="ARBA00023316"/>
    </source>
</evidence>
<keyword evidence="4 10" id="KW-0808">Transferase</keyword>
<dbReference type="Pfam" id="PF03033">
    <property type="entry name" value="Glyco_transf_28"/>
    <property type="match status" value="1"/>
</dbReference>
<dbReference type="AlphaFoldDB" id="A0A517TA96"/>
<evidence type="ECO:0000256" key="10">
    <source>
        <dbReference type="HAMAP-Rule" id="MF_00033"/>
    </source>
</evidence>
<evidence type="ECO:0000256" key="8">
    <source>
        <dbReference type="ARBA" id="ARBA00023306"/>
    </source>
</evidence>
<dbReference type="GO" id="GO:0005886">
    <property type="term" value="C:plasma membrane"/>
    <property type="evidence" value="ECO:0007669"/>
    <property type="project" value="UniProtKB-SubCell"/>
</dbReference>
<feature type="binding site" evidence="10">
    <location>
        <position position="305"/>
    </location>
    <ligand>
        <name>UDP-N-acetyl-alpha-D-glucosamine</name>
        <dbReference type="ChEBI" id="CHEBI:57705"/>
    </ligand>
</feature>
<comment type="function">
    <text evidence="10">Cell wall formation. Catalyzes the transfer of a GlcNAc subunit on undecaprenyl-pyrophosphoryl-MurNAc-pentapeptide (lipid intermediate I) to form undecaprenyl-pyrophosphoryl-MurNAc-(pentapeptide)GlcNAc (lipid intermediate II).</text>
</comment>
<evidence type="ECO:0000256" key="2">
    <source>
        <dbReference type="ARBA" id="ARBA00022618"/>
    </source>
</evidence>
<feature type="binding site" evidence="10">
    <location>
        <position position="205"/>
    </location>
    <ligand>
        <name>UDP-N-acetyl-alpha-D-glucosamine</name>
        <dbReference type="ChEBI" id="CHEBI:57705"/>
    </ligand>
</feature>
<proteinExistence type="inferred from homology"/>
<comment type="similarity">
    <text evidence="10">Belongs to the glycosyltransferase 28 family. MurG subfamily.</text>
</comment>
<evidence type="ECO:0000313" key="14">
    <source>
        <dbReference type="Proteomes" id="UP000319976"/>
    </source>
</evidence>
<keyword evidence="2 10" id="KW-0132">Cell division</keyword>
<dbReference type="CDD" id="cd03785">
    <property type="entry name" value="GT28_MurG"/>
    <property type="match status" value="1"/>
</dbReference>
<dbReference type="PANTHER" id="PTHR21015:SF22">
    <property type="entry name" value="GLYCOSYLTRANSFERASE"/>
    <property type="match status" value="1"/>
</dbReference>
<dbReference type="InterPro" id="IPR007235">
    <property type="entry name" value="Glyco_trans_28_C"/>
</dbReference>
<keyword evidence="9 10" id="KW-0961">Cell wall biogenesis/degradation</keyword>
<keyword evidence="5 10" id="KW-0133">Cell shape</keyword>
<dbReference type="InterPro" id="IPR004276">
    <property type="entry name" value="GlycoTrans_28_N"/>
</dbReference>
<protein>
    <recommendedName>
        <fullName evidence="10">UDP-N-acetylglucosamine--N-acetylmuramyl-(pentapeptide) pyrophosphoryl-undecaprenol N-acetylglucosamine transferase</fullName>
        <ecNumber evidence="10">2.4.1.227</ecNumber>
    </recommendedName>
    <alternativeName>
        <fullName evidence="10">Undecaprenyl-PP-MurNAc-pentapeptide-UDPGlcNAc GlcNAc transferase</fullName>
    </alternativeName>
</protein>
<evidence type="ECO:0000256" key="6">
    <source>
        <dbReference type="ARBA" id="ARBA00022984"/>
    </source>
</evidence>
<dbReference type="RefSeq" id="WP_145263184.1">
    <property type="nucleotide sequence ID" value="NZ_CP036316.1"/>
</dbReference>
<dbReference type="NCBIfam" id="TIGR01133">
    <property type="entry name" value="murG"/>
    <property type="match status" value="1"/>
</dbReference>
<dbReference type="InterPro" id="IPR006009">
    <property type="entry name" value="GlcNAc_MurG"/>
</dbReference>
<dbReference type="Proteomes" id="UP000319976">
    <property type="component" value="Chromosome"/>
</dbReference>
<comment type="subcellular location">
    <subcellularLocation>
        <location evidence="10">Cell membrane</location>
        <topology evidence="10">Peripheral membrane protein</topology>
        <orientation evidence="10">Cytoplasmic side</orientation>
    </subcellularLocation>
</comment>
<dbReference type="GO" id="GO:0051301">
    <property type="term" value="P:cell division"/>
    <property type="evidence" value="ECO:0007669"/>
    <property type="project" value="UniProtKB-KW"/>
</dbReference>
<feature type="domain" description="Glycosyltransferase family 28 N-terminal" evidence="11">
    <location>
        <begin position="19"/>
        <end position="156"/>
    </location>
</feature>
<accession>A0A517TA96</accession>
<keyword evidence="6 10" id="KW-0573">Peptidoglycan synthesis</keyword>
<dbReference type="EMBL" id="CP036316">
    <property type="protein sequence ID" value="QDT65302.1"/>
    <property type="molecule type" value="Genomic_DNA"/>
</dbReference>
<feature type="binding site" evidence="10">
    <location>
        <position position="139"/>
    </location>
    <ligand>
        <name>UDP-N-acetyl-alpha-D-glucosamine</name>
        <dbReference type="ChEBI" id="CHEBI:57705"/>
    </ligand>
</feature>
<comment type="caution">
    <text evidence="10">Lacks conserved residue(s) required for the propagation of feature annotation.</text>
</comment>
<keyword evidence="8 10" id="KW-0131">Cell cycle</keyword>
<dbReference type="UniPathway" id="UPA00219"/>
<gene>
    <name evidence="10 13" type="primary">murG</name>
    <name evidence="13" type="ORF">V22_25500</name>
</gene>
<evidence type="ECO:0000313" key="13">
    <source>
        <dbReference type="EMBL" id="QDT65302.1"/>
    </source>
</evidence>